<name>A0A8J9W2Z0_BRALA</name>
<dbReference type="EMBL" id="OV696686">
    <property type="protein sequence ID" value="CAH1229944.1"/>
    <property type="molecule type" value="Genomic_DNA"/>
</dbReference>
<comment type="similarity">
    <text evidence="1">Belongs to the pectinacetylesterase family. Notum subfamily.</text>
</comment>
<evidence type="ECO:0000256" key="2">
    <source>
        <dbReference type="SAM" id="Phobius"/>
    </source>
</evidence>
<proteinExistence type="inferred from homology"/>
<keyword evidence="2" id="KW-1133">Transmembrane helix</keyword>
<organism evidence="3 4">
    <name type="scientific">Branchiostoma lanceolatum</name>
    <name type="common">Common lancelet</name>
    <name type="synonym">Amphioxus lanceolatum</name>
    <dbReference type="NCBI Taxonomy" id="7740"/>
    <lineage>
        <taxon>Eukaryota</taxon>
        <taxon>Metazoa</taxon>
        <taxon>Chordata</taxon>
        <taxon>Cephalochordata</taxon>
        <taxon>Leptocardii</taxon>
        <taxon>Amphioxiformes</taxon>
        <taxon>Branchiostomatidae</taxon>
        <taxon>Branchiostoma</taxon>
    </lineage>
</organism>
<dbReference type="InterPro" id="IPR004963">
    <property type="entry name" value="PAE/NOTUM"/>
</dbReference>
<dbReference type="GO" id="GO:0016787">
    <property type="term" value="F:hydrolase activity"/>
    <property type="evidence" value="ECO:0007669"/>
    <property type="project" value="InterPro"/>
</dbReference>
<protein>
    <submittedName>
        <fullName evidence="3">NOTUM protein</fullName>
    </submittedName>
</protein>
<keyword evidence="4" id="KW-1185">Reference proteome</keyword>
<dbReference type="PANTHER" id="PTHR21562">
    <property type="entry name" value="NOTUM-RELATED"/>
    <property type="match status" value="1"/>
</dbReference>
<dbReference type="AlphaFoldDB" id="A0A8J9W2Z0"/>
<sequence>MGSSKMADGDDVVPLIHQTNGKPCTLGVRKRNFSLSVICGVLLLSAAVYFVAQVVFPYTIVRSEHGEYHNYNPNFKLPTWLDHDNDDTNNKLMTTNGSVQEEVSATQAVQVKEQGGVAVGKEFQVDNNNSNNNPEVKINTPARLFVLSEEEVNKTGAHCLDGSPPAFYFRKGSGTGQKSWVVWLQGGGACASVTSCYQRSFGNLGSSKGLDLQKTLHGIVSASKDVNPDFYTWNAAYLVYCDGFFFAGDREDVVKHNDKSLYFRGRRNLNALIDRLLQTGLGEADRVILGGSSAGAIATYVGADDVIARLPSSVDVKLIPDSGMFMNLPDKDGVYSLNDTYGVAIKLQNAYLSANKACREARPQDELWKCSYPENLVPYEPTPLFILNYLYDKVALKDIVRTTCRPDQCQGKDLAAVQNYRTSLLQVAKSELREKDGAFLITCFNHGLNNDVTWTEYTVNNRTVRQAVGDWYFGRTSDNVNVDTGPEINPTCKRQLGDDIYIESLFD</sequence>
<accession>A0A8J9W2Z0</accession>
<evidence type="ECO:0000256" key="1">
    <source>
        <dbReference type="ARBA" id="ARBA00010213"/>
    </source>
</evidence>
<evidence type="ECO:0000313" key="4">
    <source>
        <dbReference type="Proteomes" id="UP000838412"/>
    </source>
</evidence>
<gene>
    <name evidence="3" type="primary">NOTUM</name>
    <name evidence="3" type="ORF">BLAG_LOCUS938</name>
</gene>
<keyword evidence="2" id="KW-0472">Membrane</keyword>
<reference evidence="3" key="1">
    <citation type="submission" date="2022-01" db="EMBL/GenBank/DDBJ databases">
        <authorList>
            <person name="Braso-Vives M."/>
        </authorList>
    </citation>
    <scope>NUCLEOTIDE SEQUENCE</scope>
</reference>
<dbReference type="OrthoDB" id="2015280at2759"/>
<evidence type="ECO:0000313" key="3">
    <source>
        <dbReference type="EMBL" id="CAH1229944.1"/>
    </source>
</evidence>
<dbReference type="PANTHER" id="PTHR21562:SF67">
    <property type="entry name" value="PECTIN ACETYLESTERASE"/>
    <property type="match status" value="1"/>
</dbReference>
<keyword evidence="2" id="KW-0812">Transmembrane</keyword>
<dbReference type="Proteomes" id="UP000838412">
    <property type="component" value="Chromosome 1"/>
</dbReference>
<dbReference type="Pfam" id="PF03283">
    <property type="entry name" value="PAE"/>
    <property type="match status" value="1"/>
</dbReference>
<feature type="transmembrane region" description="Helical" evidence="2">
    <location>
        <begin position="32"/>
        <end position="52"/>
    </location>
</feature>